<evidence type="ECO:0000259" key="1">
    <source>
        <dbReference type="SMART" id="SM00267"/>
    </source>
</evidence>
<keyword evidence="3" id="KW-1185">Reference proteome</keyword>
<sequence>MYQSGTRTPLGRTSSAPDIAPSLWNHTTLTDTLIKIRRAILPHLGAAAALSHLSTLSHTNILLFQGDDTPEEDNILHKTTPIPSSLQAALLPHGVNALTPETRSHQHGTTHALLISDIVRSQKPLCLICWHSQPWSHHDITMLRTIVSTLCGLLELDALHRRVHANTHYDISSNLLNWQGFQAEITRRCRRLDRDQKAATFMLAYIPGLDTLVSERDFQSFEDALSQSITLLRNAVRPTDALSRLSGNTFGLWLDGGDRFAIAERAERMTAHGIPILINPPVHFPLHIGLVSREAGDTEGTANTLLERATLALNTGLREGVKWRFFHEAP</sequence>
<dbReference type="InterPro" id="IPR029787">
    <property type="entry name" value="Nucleotide_cyclase"/>
</dbReference>
<reference evidence="2 3" key="1">
    <citation type="submission" date="2021-04" db="EMBL/GenBank/DDBJ databases">
        <title>The complete genome sequence of Neokomagataea sp. TBRC 2177.</title>
        <authorList>
            <person name="Charoenyingcharoen P."/>
            <person name="Yukphan P."/>
        </authorList>
    </citation>
    <scope>NUCLEOTIDE SEQUENCE [LARGE SCALE GENOMIC DNA]</scope>
    <source>
        <strain evidence="2 3">TBRC 2177</strain>
    </source>
</reference>
<dbReference type="GO" id="GO:0052621">
    <property type="term" value="F:diguanylate cyclase activity"/>
    <property type="evidence" value="ECO:0007669"/>
    <property type="project" value="UniProtKB-EC"/>
</dbReference>
<evidence type="ECO:0000313" key="3">
    <source>
        <dbReference type="Proteomes" id="UP000677812"/>
    </source>
</evidence>
<dbReference type="SMART" id="SM00267">
    <property type="entry name" value="GGDEF"/>
    <property type="match status" value="1"/>
</dbReference>
<dbReference type="InterPro" id="IPR000160">
    <property type="entry name" value="GGDEF_dom"/>
</dbReference>
<gene>
    <name evidence="2" type="ORF">KB213_01510</name>
</gene>
<keyword evidence="2" id="KW-0808">Transferase</keyword>
<dbReference type="SUPFAM" id="SSF55073">
    <property type="entry name" value="Nucleotide cyclase"/>
    <property type="match status" value="1"/>
</dbReference>
<name>A0ABS5E4A8_9PROT</name>
<evidence type="ECO:0000313" key="2">
    <source>
        <dbReference type="EMBL" id="MBR0558740.1"/>
    </source>
</evidence>
<dbReference type="Gene3D" id="3.30.70.270">
    <property type="match status" value="1"/>
</dbReference>
<dbReference type="RefSeq" id="WP_211680238.1">
    <property type="nucleotide sequence ID" value="NZ_JAGRQH010000001.1"/>
</dbReference>
<accession>A0ABS5E4A8</accession>
<dbReference type="Pfam" id="PF00990">
    <property type="entry name" value="GGDEF"/>
    <property type="match status" value="1"/>
</dbReference>
<proteinExistence type="predicted"/>
<keyword evidence="2" id="KW-0548">Nucleotidyltransferase</keyword>
<protein>
    <submittedName>
        <fullName evidence="2">Diguanylate cyclase</fullName>
        <ecNumber evidence="2">2.7.7.65</ecNumber>
    </submittedName>
</protein>
<dbReference type="InterPro" id="IPR043128">
    <property type="entry name" value="Rev_trsase/Diguanyl_cyclase"/>
</dbReference>
<organism evidence="2 3">
    <name type="scientific">Neokomagataea anthophila</name>
    <dbReference type="NCBI Taxonomy" id="2826925"/>
    <lineage>
        <taxon>Bacteria</taxon>
        <taxon>Pseudomonadati</taxon>
        <taxon>Pseudomonadota</taxon>
        <taxon>Alphaproteobacteria</taxon>
        <taxon>Acetobacterales</taxon>
        <taxon>Acetobacteraceae</taxon>
        <taxon>Neokomagataea</taxon>
    </lineage>
</organism>
<comment type="caution">
    <text evidence="2">The sequence shown here is derived from an EMBL/GenBank/DDBJ whole genome shotgun (WGS) entry which is preliminary data.</text>
</comment>
<feature type="domain" description="GGDEF" evidence="1">
    <location>
        <begin position="156"/>
        <end position="326"/>
    </location>
</feature>
<dbReference type="EC" id="2.7.7.65" evidence="2"/>
<dbReference type="Proteomes" id="UP000677812">
    <property type="component" value="Unassembled WGS sequence"/>
</dbReference>
<dbReference type="EMBL" id="JAGRQH010000001">
    <property type="protein sequence ID" value="MBR0558740.1"/>
    <property type="molecule type" value="Genomic_DNA"/>
</dbReference>